<feature type="region of interest" description="Disordered" evidence="1">
    <location>
        <begin position="1"/>
        <end position="89"/>
    </location>
</feature>
<dbReference type="EMBL" id="BAAASJ010000026">
    <property type="protein sequence ID" value="GAA2631438.1"/>
    <property type="molecule type" value="Genomic_DNA"/>
</dbReference>
<name>A0ABP6CYU2_9ACTN</name>
<accession>A0ABP6CYU2</accession>
<comment type="caution">
    <text evidence="2">The sequence shown here is derived from an EMBL/GenBank/DDBJ whole genome shotgun (WGS) entry which is preliminary data.</text>
</comment>
<organism evidence="2 3">
    <name type="scientific">Streptomyces vastus</name>
    <dbReference type="NCBI Taxonomy" id="285451"/>
    <lineage>
        <taxon>Bacteria</taxon>
        <taxon>Bacillati</taxon>
        <taxon>Actinomycetota</taxon>
        <taxon>Actinomycetes</taxon>
        <taxon>Kitasatosporales</taxon>
        <taxon>Streptomycetaceae</taxon>
        <taxon>Streptomyces</taxon>
    </lineage>
</organism>
<reference evidence="3" key="1">
    <citation type="journal article" date="2019" name="Int. J. Syst. Evol. Microbiol.">
        <title>The Global Catalogue of Microorganisms (GCM) 10K type strain sequencing project: providing services to taxonomists for standard genome sequencing and annotation.</title>
        <authorList>
            <consortium name="The Broad Institute Genomics Platform"/>
            <consortium name="The Broad Institute Genome Sequencing Center for Infectious Disease"/>
            <person name="Wu L."/>
            <person name="Ma J."/>
        </authorList>
    </citation>
    <scope>NUCLEOTIDE SEQUENCE [LARGE SCALE GENOMIC DNA]</scope>
    <source>
        <strain evidence="3">JCM 4524</strain>
    </source>
</reference>
<protein>
    <submittedName>
        <fullName evidence="2">Uncharacterized protein</fullName>
    </submittedName>
</protein>
<dbReference type="Proteomes" id="UP001500151">
    <property type="component" value="Unassembled WGS sequence"/>
</dbReference>
<feature type="compositionally biased region" description="Gly residues" evidence="1">
    <location>
        <begin position="80"/>
        <end position="89"/>
    </location>
</feature>
<sequence>MEGTSASVPVVYDKPRNRQPHAPGSTRGPRRLRGTLNPPGTAARSSNGRGVCGPGRPKDEEPVQSGQRAPVPRSVFLCGEDGGLVGQTA</sequence>
<evidence type="ECO:0000313" key="3">
    <source>
        <dbReference type="Proteomes" id="UP001500151"/>
    </source>
</evidence>
<proteinExistence type="predicted"/>
<evidence type="ECO:0000256" key="1">
    <source>
        <dbReference type="SAM" id="MobiDB-lite"/>
    </source>
</evidence>
<gene>
    <name evidence="2" type="ORF">GCM10010307_23880</name>
</gene>
<evidence type="ECO:0000313" key="2">
    <source>
        <dbReference type="EMBL" id="GAA2631438.1"/>
    </source>
</evidence>
<keyword evidence="3" id="KW-1185">Reference proteome</keyword>